<dbReference type="InterPro" id="IPR010559">
    <property type="entry name" value="Sig_transdc_His_kin_internal"/>
</dbReference>
<keyword evidence="1" id="KW-1133">Transmembrane helix</keyword>
<sequence length="548" mass="62077">MKKWKWLFFVLVALLQGPLNGQTLVLDSATNRFLINEPGDTPRLDLVIRSFTDSEKRKIPPVAVIDTLTKPTFETQSNGFHRVHAGRMAEPMTVVVRGGGDLQEGCYFKVNGLRPGPDESVLPIRSYQIGNEQCTAGPQLPFGVDTVSVSLHRADGTLISRLQIDFFYPQPELLYVYVAPLYTMELSDTTKLRRLFPYANRAETTYSAPNAVPDTLSIAENTMYFGFKKAYFDGRVQATRIRYRTHDKGQWMHSVKEVFPYIELEQRADNWTWMEDGAYQLEYSYTGTAGSKGTYPFAVDHHWIFNLGYYAQLLVLIPVMLFTKPWFTALCVLLIAFSIFGNRIRKTRDLAKKANLELQAIQSQLNPHFVFNALSSLQGLINSHEIDRANNYLSGFSKLLRNTLYQSGKEMVPLATEISNLENYLKLEQLRFDFQYEIFVDPQIEHLQIEVPALLIQPVVENAIKHGISALGSRGRLALTFSKANSDILIEIEDNGSGYDGSAGTNGKGLDLTRERIQWLNKSGYSSKMNTVATPTGTTVTFWLKKWL</sequence>
<dbReference type="Proteomes" id="UP001501508">
    <property type="component" value="Unassembled WGS sequence"/>
</dbReference>
<feature type="chain" id="PRO_5046300120" description="Signal transduction histidine kinase internal region domain-containing protein" evidence="2">
    <location>
        <begin position="22"/>
        <end position="548"/>
    </location>
</feature>
<name>A0ABP8LV79_9BACT</name>
<dbReference type="InterPro" id="IPR036890">
    <property type="entry name" value="HATPase_C_sf"/>
</dbReference>
<keyword evidence="2" id="KW-0732">Signal</keyword>
<gene>
    <name evidence="4" type="ORF">GCM10023091_14060</name>
</gene>
<dbReference type="SUPFAM" id="SSF55874">
    <property type="entry name" value="ATPase domain of HSP90 chaperone/DNA topoisomerase II/histidine kinase"/>
    <property type="match status" value="1"/>
</dbReference>
<reference evidence="5" key="1">
    <citation type="journal article" date="2019" name="Int. J. Syst. Evol. Microbiol.">
        <title>The Global Catalogue of Microorganisms (GCM) 10K type strain sequencing project: providing services to taxonomists for standard genome sequencing and annotation.</title>
        <authorList>
            <consortium name="The Broad Institute Genomics Platform"/>
            <consortium name="The Broad Institute Genome Sequencing Center for Infectious Disease"/>
            <person name="Wu L."/>
            <person name="Ma J."/>
        </authorList>
    </citation>
    <scope>NUCLEOTIDE SEQUENCE [LARGE SCALE GENOMIC DNA]</scope>
    <source>
        <strain evidence="5">JCM 31920</strain>
    </source>
</reference>
<evidence type="ECO:0000313" key="5">
    <source>
        <dbReference type="Proteomes" id="UP001501508"/>
    </source>
</evidence>
<dbReference type="Gene3D" id="3.30.565.10">
    <property type="entry name" value="Histidine kinase-like ATPase, C-terminal domain"/>
    <property type="match status" value="1"/>
</dbReference>
<keyword evidence="1" id="KW-0812">Transmembrane</keyword>
<evidence type="ECO:0000256" key="2">
    <source>
        <dbReference type="SAM" id="SignalP"/>
    </source>
</evidence>
<dbReference type="PANTHER" id="PTHR34220:SF7">
    <property type="entry name" value="SENSOR HISTIDINE KINASE YPDA"/>
    <property type="match status" value="1"/>
</dbReference>
<feature type="signal peptide" evidence="2">
    <location>
        <begin position="1"/>
        <end position="21"/>
    </location>
</feature>
<dbReference type="EMBL" id="BAABEY010000015">
    <property type="protein sequence ID" value="GAA4436310.1"/>
    <property type="molecule type" value="Genomic_DNA"/>
</dbReference>
<dbReference type="Pfam" id="PF06580">
    <property type="entry name" value="His_kinase"/>
    <property type="match status" value="1"/>
</dbReference>
<evidence type="ECO:0000259" key="3">
    <source>
        <dbReference type="Pfam" id="PF06580"/>
    </source>
</evidence>
<dbReference type="InterPro" id="IPR050640">
    <property type="entry name" value="Bact_2-comp_sensor_kinase"/>
</dbReference>
<evidence type="ECO:0000256" key="1">
    <source>
        <dbReference type="SAM" id="Phobius"/>
    </source>
</evidence>
<dbReference type="RefSeq" id="WP_345027597.1">
    <property type="nucleotide sequence ID" value="NZ_BAABEY010000015.1"/>
</dbReference>
<keyword evidence="5" id="KW-1185">Reference proteome</keyword>
<feature type="domain" description="Signal transduction histidine kinase internal region" evidence="3">
    <location>
        <begin position="357"/>
        <end position="433"/>
    </location>
</feature>
<proteinExistence type="predicted"/>
<keyword evidence="1" id="KW-0472">Membrane</keyword>
<feature type="transmembrane region" description="Helical" evidence="1">
    <location>
        <begin position="326"/>
        <end position="344"/>
    </location>
</feature>
<dbReference type="PANTHER" id="PTHR34220">
    <property type="entry name" value="SENSOR HISTIDINE KINASE YPDA"/>
    <property type="match status" value="1"/>
</dbReference>
<organism evidence="4 5">
    <name type="scientific">Ravibacter arvi</name>
    <dbReference type="NCBI Taxonomy" id="2051041"/>
    <lineage>
        <taxon>Bacteria</taxon>
        <taxon>Pseudomonadati</taxon>
        <taxon>Bacteroidota</taxon>
        <taxon>Cytophagia</taxon>
        <taxon>Cytophagales</taxon>
        <taxon>Spirosomataceae</taxon>
        <taxon>Ravibacter</taxon>
    </lineage>
</organism>
<comment type="caution">
    <text evidence="4">The sequence shown here is derived from an EMBL/GenBank/DDBJ whole genome shotgun (WGS) entry which is preliminary data.</text>
</comment>
<accession>A0ABP8LV79</accession>
<protein>
    <recommendedName>
        <fullName evidence="3">Signal transduction histidine kinase internal region domain-containing protein</fullName>
    </recommendedName>
</protein>
<evidence type="ECO:0000313" key="4">
    <source>
        <dbReference type="EMBL" id="GAA4436310.1"/>
    </source>
</evidence>